<keyword evidence="1" id="KW-1133">Transmembrane helix</keyword>
<organism evidence="2 3">
    <name type="scientific">Shouchella miscanthi</name>
    <dbReference type="NCBI Taxonomy" id="2598861"/>
    <lineage>
        <taxon>Bacteria</taxon>
        <taxon>Bacillati</taxon>
        <taxon>Bacillota</taxon>
        <taxon>Bacilli</taxon>
        <taxon>Bacillales</taxon>
        <taxon>Bacillaceae</taxon>
        <taxon>Shouchella</taxon>
    </lineage>
</organism>
<feature type="transmembrane region" description="Helical" evidence="1">
    <location>
        <begin position="83"/>
        <end position="106"/>
    </location>
</feature>
<evidence type="ECO:0000313" key="2">
    <source>
        <dbReference type="EMBL" id="MED4129804.1"/>
    </source>
</evidence>
<dbReference type="RefSeq" id="WP_328238459.1">
    <property type="nucleotide sequence ID" value="NZ_JAROAS010000041.1"/>
</dbReference>
<proteinExistence type="predicted"/>
<evidence type="ECO:0000313" key="3">
    <source>
        <dbReference type="Proteomes" id="UP001341820"/>
    </source>
</evidence>
<accession>A0ABU6NQ12</accession>
<keyword evidence="1" id="KW-0812">Transmembrane</keyword>
<dbReference type="EMBL" id="JAROAS010000041">
    <property type="protein sequence ID" value="MED4129804.1"/>
    <property type="molecule type" value="Genomic_DNA"/>
</dbReference>
<dbReference type="Proteomes" id="UP001341820">
    <property type="component" value="Unassembled WGS sequence"/>
</dbReference>
<keyword evidence="1" id="KW-0472">Membrane</keyword>
<evidence type="ECO:0000256" key="1">
    <source>
        <dbReference type="SAM" id="Phobius"/>
    </source>
</evidence>
<protein>
    <submittedName>
        <fullName evidence="2">Uncharacterized protein</fullName>
    </submittedName>
</protein>
<gene>
    <name evidence="2" type="ORF">P5F74_16835</name>
</gene>
<feature type="transmembrane region" description="Helical" evidence="1">
    <location>
        <begin position="21"/>
        <end position="42"/>
    </location>
</feature>
<name>A0ABU6NQ12_9BACI</name>
<sequence>MNQSEKMILLEGAHEWKRKKLLQYVALTVSIVCFLMTFITPTRIVMVGSLVGDYSVYALTAVGVVLSSYSLRKAKRKHVPTLSLVFSLSLPIYIVLTMVLLFTGIIDVAP</sequence>
<feature type="transmembrane region" description="Helical" evidence="1">
    <location>
        <begin position="54"/>
        <end position="71"/>
    </location>
</feature>
<keyword evidence="3" id="KW-1185">Reference proteome</keyword>
<reference evidence="2 3" key="1">
    <citation type="submission" date="2023-03" db="EMBL/GenBank/DDBJ databases">
        <title>Bacillus Genome Sequencing.</title>
        <authorList>
            <person name="Dunlap C."/>
        </authorList>
    </citation>
    <scope>NUCLEOTIDE SEQUENCE [LARGE SCALE GENOMIC DNA]</scope>
    <source>
        <strain evidence="2 3">B-4107</strain>
    </source>
</reference>
<comment type="caution">
    <text evidence="2">The sequence shown here is derived from an EMBL/GenBank/DDBJ whole genome shotgun (WGS) entry which is preliminary data.</text>
</comment>